<name>A0ABM0J360_ECHTE</name>
<proteinExistence type="predicted"/>
<feature type="compositionally biased region" description="Low complexity" evidence="1">
    <location>
        <begin position="152"/>
        <end position="181"/>
    </location>
</feature>
<feature type="transmembrane region" description="Helical" evidence="2">
    <location>
        <begin position="351"/>
        <end position="374"/>
    </location>
</feature>
<feature type="signal peptide" evidence="3">
    <location>
        <begin position="1"/>
        <end position="23"/>
    </location>
</feature>
<dbReference type="Proteomes" id="UP000694863">
    <property type="component" value="Unplaced"/>
</dbReference>
<feature type="chain" id="PRO_5047043336" evidence="3">
    <location>
        <begin position="24"/>
        <end position="401"/>
    </location>
</feature>
<reference evidence="5" key="1">
    <citation type="submission" date="2025-08" db="UniProtKB">
        <authorList>
            <consortium name="RefSeq"/>
        </authorList>
    </citation>
    <scope>IDENTIFICATION</scope>
</reference>
<feature type="compositionally biased region" description="Polar residues" evidence="1">
    <location>
        <begin position="123"/>
        <end position="149"/>
    </location>
</feature>
<feature type="region of interest" description="Disordered" evidence="1">
    <location>
        <begin position="36"/>
        <end position="55"/>
    </location>
</feature>
<dbReference type="GeneID" id="101652768"/>
<keyword evidence="3" id="KW-0732">Signal</keyword>
<dbReference type="InterPro" id="IPR041056">
    <property type="entry name" value="DUF5585"/>
</dbReference>
<keyword evidence="2" id="KW-1133">Transmembrane helix</keyword>
<feature type="compositionally biased region" description="Low complexity" evidence="1">
    <location>
        <begin position="211"/>
        <end position="226"/>
    </location>
</feature>
<evidence type="ECO:0000256" key="2">
    <source>
        <dbReference type="SAM" id="Phobius"/>
    </source>
</evidence>
<evidence type="ECO:0000256" key="1">
    <source>
        <dbReference type="SAM" id="MobiDB-lite"/>
    </source>
</evidence>
<sequence>MAQPRSQLTPKMWTALVLGWVFCLQFPELQMASTSAGLPAPNQTWPRPLSGSAPPETTVAFENKTSAPVTLATTPLVSLTSSALASDTNLTEAKTRARTEVDGAAGKLQPTKLADSSAPPGPTSSVPTSLSRTLPTVATQHPAASTPRTQVPGGNTLPGTTTGTPPALSAATATTAALGPSHPVPTLSPPQPPTGHSATDLPPATSPQPPNTTTQGPTTQTSTGPPVANPISRPASTILSDTAPEPTTVPSVPTTATATTKAQTEASTASTAPAPQASPTPKAEATPPTAQTLPNLTPSTQAALGQVTPQHPERVGTEAMPGTAPADCGDASWPAGAPGLLVTAAPLAPSLSFLLAVLLLGVTLFVTVLVLFALQAYESYQKKDYTQVDYLINGMYADSEM</sequence>
<accession>A0ABM0J360</accession>
<feature type="compositionally biased region" description="Low complexity" evidence="1">
    <location>
        <begin position="242"/>
        <end position="292"/>
    </location>
</feature>
<dbReference type="RefSeq" id="XP_004713787.3">
    <property type="nucleotide sequence ID" value="XM_004713730.3"/>
</dbReference>
<organism evidence="4 5">
    <name type="scientific">Echinops telfairi</name>
    <name type="common">Lesser hedgehog tenrec</name>
    <dbReference type="NCBI Taxonomy" id="9371"/>
    <lineage>
        <taxon>Eukaryota</taxon>
        <taxon>Metazoa</taxon>
        <taxon>Chordata</taxon>
        <taxon>Craniata</taxon>
        <taxon>Vertebrata</taxon>
        <taxon>Euteleostomi</taxon>
        <taxon>Mammalia</taxon>
        <taxon>Eutheria</taxon>
        <taxon>Afrotheria</taxon>
        <taxon>Tenrecidae</taxon>
        <taxon>Tenrecinae</taxon>
        <taxon>Echinops</taxon>
    </lineage>
</organism>
<gene>
    <name evidence="5" type="primary">CUNH11orf24</name>
</gene>
<evidence type="ECO:0000256" key="3">
    <source>
        <dbReference type="SAM" id="SignalP"/>
    </source>
</evidence>
<feature type="compositionally biased region" description="Polar residues" evidence="1">
    <location>
        <begin position="36"/>
        <end position="45"/>
    </location>
</feature>
<protein>
    <submittedName>
        <fullName evidence="5">Uncharacterized protein C11orf24 homolog</fullName>
    </submittedName>
</protein>
<feature type="region of interest" description="Disordered" evidence="1">
    <location>
        <begin position="84"/>
        <end position="296"/>
    </location>
</feature>
<keyword evidence="2" id="KW-0812">Transmembrane</keyword>
<keyword evidence="2" id="KW-0472">Membrane</keyword>
<evidence type="ECO:0000313" key="5">
    <source>
        <dbReference type="RefSeq" id="XP_004713787.3"/>
    </source>
</evidence>
<feature type="compositionally biased region" description="Pro residues" evidence="1">
    <location>
        <begin position="182"/>
        <end position="193"/>
    </location>
</feature>
<evidence type="ECO:0000313" key="4">
    <source>
        <dbReference type="Proteomes" id="UP000694863"/>
    </source>
</evidence>
<dbReference type="Pfam" id="PF17823">
    <property type="entry name" value="DUF5585"/>
    <property type="match status" value="1"/>
</dbReference>
<keyword evidence="4" id="KW-1185">Reference proteome</keyword>